<dbReference type="OrthoDB" id="2253354at2759"/>
<dbReference type="Proteomes" id="UP000005220">
    <property type="component" value="Chromosome 1"/>
</dbReference>
<dbReference type="eggNOG" id="ENOG502S583">
    <property type="taxonomic scope" value="Eukaryota"/>
</dbReference>
<keyword evidence="2" id="KW-1185">Reference proteome</keyword>
<dbReference type="HOGENOM" id="CLU_1402627_0_0_1"/>
<protein>
    <submittedName>
        <fullName evidence="1">Uncharacterized protein</fullName>
    </submittedName>
</protein>
<dbReference type="InParanoid" id="H2AM59"/>
<evidence type="ECO:0000313" key="1">
    <source>
        <dbReference type="EMBL" id="CCF55459.1"/>
    </source>
</evidence>
<dbReference type="AlphaFoldDB" id="H2AM59"/>
<dbReference type="FunCoup" id="H2AM59">
    <property type="interactions" value="84"/>
</dbReference>
<accession>H2AM59</accession>
<sequence length="194" mass="22251">MLTAATKVSSTLRVVQRRYASAFSVKGIKVDHSLWRPLIWVVLFGSMVSHVIDAEKRLEDLDRRYKLKIDKLNTLVQRVSDNDFKFNVDEELKIVNKLFMKNPSKLRLVDMKTDKVVSDIREESLEDIWKQILQEAEASNEGATLHDATDIDIVSDNGKLKILKAREKQARVSSSNKYVSSSEPLQKIETSKFL</sequence>
<gene>
    <name evidence="1" type="primary">KAFR0A00210</name>
    <name evidence="1" type="ORF">KAFR_0A00210</name>
</gene>
<reference evidence="1 2" key="1">
    <citation type="journal article" date="2011" name="Proc. Natl. Acad. Sci. U.S.A.">
        <title>Evolutionary erosion of yeast sex chromosomes by mating-type switching accidents.</title>
        <authorList>
            <person name="Gordon J.L."/>
            <person name="Armisen D."/>
            <person name="Proux-Wera E."/>
            <person name="Oheigeartaigh S.S."/>
            <person name="Byrne K.P."/>
            <person name="Wolfe K.H."/>
        </authorList>
    </citation>
    <scope>NUCLEOTIDE SEQUENCE [LARGE SCALE GENOMIC DNA]</scope>
    <source>
        <strain evidence="2">ATCC 22294 / BCRC 22015 / CBS 2517 / CECT 1963 / NBRC 1671 / NRRL Y-8276</strain>
    </source>
</reference>
<evidence type="ECO:0000313" key="2">
    <source>
        <dbReference type="Proteomes" id="UP000005220"/>
    </source>
</evidence>
<dbReference type="GeneID" id="13882119"/>
<dbReference type="RefSeq" id="XP_003954594.1">
    <property type="nucleotide sequence ID" value="XM_003954545.1"/>
</dbReference>
<dbReference type="EMBL" id="HE650821">
    <property type="protein sequence ID" value="CCF55459.1"/>
    <property type="molecule type" value="Genomic_DNA"/>
</dbReference>
<name>H2AM59_KAZAF</name>
<organism evidence="1 2">
    <name type="scientific">Kazachstania africana (strain ATCC 22294 / BCRC 22015 / CBS 2517 / CECT 1963 / NBRC 1671 / NRRL Y-8276)</name>
    <name type="common">Yeast</name>
    <name type="synonym">Kluyveromyces africanus</name>
    <dbReference type="NCBI Taxonomy" id="1071382"/>
    <lineage>
        <taxon>Eukaryota</taxon>
        <taxon>Fungi</taxon>
        <taxon>Dikarya</taxon>
        <taxon>Ascomycota</taxon>
        <taxon>Saccharomycotina</taxon>
        <taxon>Saccharomycetes</taxon>
        <taxon>Saccharomycetales</taxon>
        <taxon>Saccharomycetaceae</taxon>
        <taxon>Kazachstania</taxon>
    </lineage>
</organism>
<proteinExistence type="predicted"/>
<dbReference type="KEGG" id="kaf:KAFR_0A00210"/>